<organism evidence="3 4">
    <name type="scientific">Acidaminobacter hydrogenoformans DSM 2784</name>
    <dbReference type="NCBI Taxonomy" id="1120920"/>
    <lineage>
        <taxon>Bacteria</taxon>
        <taxon>Bacillati</taxon>
        <taxon>Bacillota</taxon>
        <taxon>Clostridia</taxon>
        <taxon>Peptostreptococcales</taxon>
        <taxon>Acidaminobacteraceae</taxon>
        <taxon>Acidaminobacter</taxon>
    </lineage>
</organism>
<evidence type="ECO:0000313" key="4">
    <source>
        <dbReference type="Proteomes" id="UP000199208"/>
    </source>
</evidence>
<dbReference type="PANTHER" id="PTHR11014:SF63">
    <property type="entry name" value="METALLOPEPTIDASE, PUTATIVE (AFU_ORTHOLOGUE AFUA_6G09600)-RELATED"/>
    <property type="match status" value="1"/>
</dbReference>
<dbReference type="PIRSF" id="PIRSF005962">
    <property type="entry name" value="Pept_M20D_amidohydro"/>
    <property type="match status" value="1"/>
</dbReference>
<keyword evidence="3" id="KW-0378">Hydrolase</keyword>
<dbReference type="Pfam" id="PF07687">
    <property type="entry name" value="M20_dimer"/>
    <property type="match status" value="1"/>
</dbReference>
<name>A0A1G5S212_9FIRM</name>
<dbReference type="SUPFAM" id="SSF55031">
    <property type="entry name" value="Bacterial exopeptidase dimerisation domain"/>
    <property type="match status" value="1"/>
</dbReference>
<dbReference type="RefSeq" id="WP_242870877.1">
    <property type="nucleotide sequence ID" value="NZ_FMWL01000011.1"/>
</dbReference>
<dbReference type="SUPFAM" id="SSF53187">
    <property type="entry name" value="Zn-dependent exopeptidases"/>
    <property type="match status" value="1"/>
</dbReference>
<accession>A0A1G5S212</accession>
<dbReference type="PANTHER" id="PTHR11014">
    <property type="entry name" value="PEPTIDASE M20 FAMILY MEMBER"/>
    <property type="match status" value="1"/>
</dbReference>
<feature type="binding site" evidence="1">
    <location>
        <position position="160"/>
    </location>
    <ligand>
        <name>Mn(2+)</name>
        <dbReference type="ChEBI" id="CHEBI:29035"/>
        <label>2</label>
    </ligand>
</feature>
<dbReference type="GO" id="GO:0016787">
    <property type="term" value="F:hydrolase activity"/>
    <property type="evidence" value="ECO:0007669"/>
    <property type="project" value="UniProtKB-KW"/>
</dbReference>
<gene>
    <name evidence="3" type="ORF">SAMN03080599_02145</name>
</gene>
<feature type="binding site" evidence="1">
    <location>
        <position position="136"/>
    </location>
    <ligand>
        <name>Mn(2+)</name>
        <dbReference type="ChEBI" id="CHEBI:29035"/>
        <label>2</label>
    </ligand>
</feature>
<feature type="domain" description="Peptidase M20 dimerisation" evidence="2">
    <location>
        <begin position="178"/>
        <end position="280"/>
    </location>
</feature>
<dbReference type="InterPro" id="IPR002933">
    <property type="entry name" value="Peptidase_M20"/>
</dbReference>
<protein>
    <submittedName>
        <fullName evidence="3">Amidohydrolase</fullName>
    </submittedName>
</protein>
<keyword evidence="1" id="KW-0464">Manganese</keyword>
<dbReference type="InterPro" id="IPR017439">
    <property type="entry name" value="Amidohydrolase"/>
</dbReference>
<evidence type="ECO:0000313" key="3">
    <source>
        <dbReference type="EMBL" id="SCZ80198.1"/>
    </source>
</evidence>
<keyword evidence="4" id="KW-1185">Reference proteome</keyword>
<feature type="binding site" evidence="1">
    <location>
        <position position="359"/>
    </location>
    <ligand>
        <name>Mn(2+)</name>
        <dbReference type="ChEBI" id="CHEBI:29035"/>
        <label>2</label>
    </ligand>
</feature>
<evidence type="ECO:0000256" key="1">
    <source>
        <dbReference type="PIRSR" id="PIRSR005962-1"/>
    </source>
</evidence>
<dbReference type="Pfam" id="PF01546">
    <property type="entry name" value="Peptidase_M20"/>
    <property type="match status" value="1"/>
</dbReference>
<comment type="cofactor">
    <cofactor evidence="1">
        <name>Mn(2+)</name>
        <dbReference type="ChEBI" id="CHEBI:29035"/>
    </cofactor>
    <text evidence="1">The Mn(2+) ion enhances activity.</text>
</comment>
<dbReference type="InterPro" id="IPR036264">
    <property type="entry name" value="Bact_exopeptidase_dim_dom"/>
</dbReference>
<dbReference type="Gene3D" id="3.30.70.360">
    <property type="match status" value="1"/>
</dbReference>
<feature type="binding site" evidence="1">
    <location>
        <position position="100"/>
    </location>
    <ligand>
        <name>Mn(2+)</name>
        <dbReference type="ChEBI" id="CHEBI:29035"/>
        <label>2</label>
    </ligand>
</feature>
<dbReference type="InterPro" id="IPR011650">
    <property type="entry name" value="Peptidase_M20_dimer"/>
</dbReference>
<reference evidence="3 4" key="1">
    <citation type="submission" date="2016-10" db="EMBL/GenBank/DDBJ databases">
        <authorList>
            <person name="de Groot N.N."/>
        </authorList>
    </citation>
    <scope>NUCLEOTIDE SEQUENCE [LARGE SCALE GENOMIC DNA]</scope>
    <source>
        <strain evidence="3 4">DSM 2784</strain>
    </source>
</reference>
<keyword evidence="1" id="KW-0479">Metal-binding</keyword>
<dbReference type="AlphaFoldDB" id="A0A1G5S212"/>
<evidence type="ECO:0000259" key="2">
    <source>
        <dbReference type="Pfam" id="PF07687"/>
    </source>
</evidence>
<dbReference type="EMBL" id="FMWL01000011">
    <property type="protein sequence ID" value="SCZ80198.1"/>
    <property type="molecule type" value="Genomic_DNA"/>
</dbReference>
<dbReference type="Gene3D" id="3.40.630.10">
    <property type="entry name" value="Zn peptidases"/>
    <property type="match status" value="1"/>
</dbReference>
<proteinExistence type="predicted"/>
<sequence length="387" mass="42797">MNVIEKAKEFQDYVIKIRRELHEYPELSLQEFETQKRIMRELDAMGISYEKAGTTSVVARINPGKGDQVVALRADIDALPVTEQSGLPFSSKTPGVMHACGHDNHTAMLLGAIKILTGMKDALPGEVRCIFQEAEELCVGAKNVIAEGHLNGVSAILGLHGMSNLPIGFYDINPGYKLAGSDTIHVKFEGISGHCATPHLAKDTIYPACIFVADLQSIVTKNVAPEESIVLSVGKISGGTKANIIAKYSELEISMRYFDPEVRKTVHDAIQRHANALALAHEIKVEVIIEETAISLCNSERVTAIAQKSAEKVYGPDRNIDLFRLMNSEDMSYYFQKTEGTFAMLGYFNDEKESIYSPHHEKHTIDEDMLIYGTALYAQFALDYLNP</sequence>
<dbReference type="NCBIfam" id="TIGR01891">
    <property type="entry name" value="amidohydrolases"/>
    <property type="match status" value="1"/>
</dbReference>
<dbReference type="GO" id="GO:0046872">
    <property type="term" value="F:metal ion binding"/>
    <property type="evidence" value="ECO:0007669"/>
    <property type="project" value="UniProtKB-KW"/>
</dbReference>
<dbReference type="Proteomes" id="UP000199208">
    <property type="component" value="Unassembled WGS sequence"/>
</dbReference>
<feature type="binding site" evidence="1">
    <location>
        <position position="102"/>
    </location>
    <ligand>
        <name>Mn(2+)</name>
        <dbReference type="ChEBI" id="CHEBI:29035"/>
        <label>2</label>
    </ligand>
</feature>